<comment type="caution">
    <text evidence="1">The sequence shown here is derived from an EMBL/GenBank/DDBJ whole genome shotgun (WGS) entry which is preliminary data.</text>
</comment>
<keyword evidence="2" id="KW-1185">Reference proteome</keyword>
<evidence type="ECO:0000313" key="2">
    <source>
        <dbReference type="Proteomes" id="UP000031982"/>
    </source>
</evidence>
<reference evidence="1 2" key="1">
    <citation type="submission" date="2015-01" db="EMBL/GenBank/DDBJ databases">
        <title>Genome Assembly of Bacillus badius MTCC 1458.</title>
        <authorList>
            <person name="Verma A."/>
            <person name="Khatri I."/>
            <person name="Mual P."/>
            <person name="Subramanian S."/>
            <person name="Krishnamurthi S."/>
        </authorList>
    </citation>
    <scope>NUCLEOTIDE SEQUENCE [LARGE SCALE GENOMIC DNA]</scope>
    <source>
        <strain evidence="1 2">MTCC 1458</strain>
    </source>
</reference>
<gene>
    <name evidence="1" type="ORF">SD77_3443</name>
</gene>
<protein>
    <submittedName>
        <fullName evidence="1">Uncharacterized protein</fullName>
    </submittedName>
</protein>
<name>A0ABR5ANT7_BACBA</name>
<dbReference type="Proteomes" id="UP000031982">
    <property type="component" value="Unassembled WGS sequence"/>
</dbReference>
<dbReference type="RefSeq" id="WP_041114616.1">
    <property type="nucleotide sequence ID" value="NZ_JARTHD010000007.1"/>
</dbReference>
<dbReference type="EMBL" id="JXLP01000031">
    <property type="protein sequence ID" value="KIL72708.1"/>
    <property type="molecule type" value="Genomic_DNA"/>
</dbReference>
<sequence>MDDKTAKSIDRSLKSIAASLERMSKNRPTVVCDPTINISGGPSEVKEAIRKELEKTFEQLRLTDFRQG</sequence>
<organism evidence="1 2">
    <name type="scientific">Bacillus badius</name>
    <dbReference type="NCBI Taxonomy" id="1455"/>
    <lineage>
        <taxon>Bacteria</taxon>
        <taxon>Bacillati</taxon>
        <taxon>Bacillota</taxon>
        <taxon>Bacilli</taxon>
        <taxon>Bacillales</taxon>
        <taxon>Bacillaceae</taxon>
        <taxon>Pseudobacillus</taxon>
    </lineage>
</organism>
<evidence type="ECO:0000313" key="1">
    <source>
        <dbReference type="EMBL" id="KIL72708.1"/>
    </source>
</evidence>
<proteinExistence type="predicted"/>
<accession>A0ABR5ANT7</accession>